<reference evidence="2" key="1">
    <citation type="journal article" date="2014" name="Int. J. Syst. Evol. Microbiol.">
        <title>Complete genome sequence of Corynebacterium casei LMG S-19264T (=DSM 44701T), isolated from a smear-ripened cheese.</title>
        <authorList>
            <consortium name="US DOE Joint Genome Institute (JGI-PGF)"/>
            <person name="Walter F."/>
            <person name="Albersmeier A."/>
            <person name="Kalinowski J."/>
            <person name="Ruckert C."/>
        </authorList>
    </citation>
    <scope>NUCLEOTIDE SEQUENCE</scope>
    <source>
        <strain evidence="2">CCM 7905</strain>
    </source>
</reference>
<dbReference type="InterPro" id="IPR020915">
    <property type="entry name" value="UPF0311"/>
</dbReference>
<dbReference type="PANTHER" id="PTHR37315">
    <property type="entry name" value="UPF0311 PROTEIN BLR7842"/>
    <property type="match status" value="1"/>
</dbReference>
<dbReference type="RefSeq" id="WP_188547484.1">
    <property type="nucleotide sequence ID" value="NZ_BMCU01000006.1"/>
</dbReference>
<reference evidence="2" key="2">
    <citation type="submission" date="2020-09" db="EMBL/GenBank/DDBJ databases">
        <authorList>
            <person name="Sun Q."/>
            <person name="Sedlacek I."/>
        </authorList>
    </citation>
    <scope>NUCLEOTIDE SEQUENCE</scope>
    <source>
        <strain evidence="2">CCM 7905</strain>
    </source>
</reference>
<organism evidence="2 3">
    <name type="scientific">Rhodococcoides trifolii</name>
    <dbReference type="NCBI Taxonomy" id="908250"/>
    <lineage>
        <taxon>Bacteria</taxon>
        <taxon>Bacillati</taxon>
        <taxon>Actinomycetota</taxon>
        <taxon>Actinomycetes</taxon>
        <taxon>Mycobacteriales</taxon>
        <taxon>Nocardiaceae</taxon>
        <taxon>Rhodococcoides</taxon>
    </lineage>
</organism>
<gene>
    <name evidence="2" type="ORF">GCM10007304_46470</name>
</gene>
<accession>A0A917LIR2</accession>
<dbReference type="HAMAP" id="MF_00775">
    <property type="entry name" value="UPF0311"/>
    <property type="match status" value="1"/>
</dbReference>
<comment type="similarity">
    <text evidence="1">Belongs to the UPF0311 family.</text>
</comment>
<dbReference type="EMBL" id="BMCU01000006">
    <property type="protein sequence ID" value="GGG27342.1"/>
    <property type="molecule type" value="Genomic_DNA"/>
</dbReference>
<dbReference type="AlphaFoldDB" id="A0A917LIR2"/>
<evidence type="ECO:0000313" key="2">
    <source>
        <dbReference type="EMBL" id="GGG27342.1"/>
    </source>
</evidence>
<sequence length="158" mass="17977">MTSSRDDLPHPTLDFVFEVRVNVADELRIGRSAEEVLHFVAITGGTVTGPKMTGTVLPHGGDWFVERGDTVQLDARYVLRAEDGALIDIRNRGYYRADPGVEARLAAGEFVDEREYYYRTAPVFQTESTQYRWLAENQFVGMARNDGGQICIRFFWLH</sequence>
<name>A0A917LIR2_9NOCA</name>
<evidence type="ECO:0000256" key="1">
    <source>
        <dbReference type="HAMAP-Rule" id="MF_00775"/>
    </source>
</evidence>
<dbReference type="PANTHER" id="PTHR37315:SF1">
    <property type="entry name" value="UPF0311 PROTEIN BLR7842"/>
    <property type="match status" value="1"/>
</dbReference>
<proteinExistence type="inferred from homology"/>
<keyword evidence="3" id="KW-1185">Reference proteome</keyword>
<dbReference type="Pfam" id="PF11578">
    <property type="entry name" value="DUF3237"/>
    <property type="match status" value="1"/>
</dbReference>
<evidence type="ECO:0000313" key="3">
    <source>
        <dbReference type="Proteomes" id="UP000654257"/>
    </source>
</evidence>
<dbReference type="Proteomes" id="UP000654257">
    <property type="component" value="Unassembled WGS sequence"/>
</dbReference>
<protein>
    <recommendedName>
        <fullName evidence="1">UPF0311 protein GCM10007304_46470</fullName>
    </recommendedName>
</protein>
<comment type="caution">
    <text evidence="2">The sequence shown here is derived from an EMBL/GenBank/DDBJ whole genome shotgun (WGS) entry which is preliminary data.</text>
</comment>
<dbReference type="Gene3D" id="2.40.160.20">
    <property type="match status" value="1"/>
</dbReference>